<dbReference type="PANTHER" id="PTHR43400">
    <property type="entry name" value="FUMARATE REDUCTASE"/>
    <property type="match status" value="1"/>
</dbReference>
<dbReference type="Pfam" id="PF00890">
    <property type="entry name" value="FAD_binding_2"/>
    <property type="match status" value="1"/>
</dbReference>
<dbReference type="GO" id="GO:0016491">
    <property type="term" value="F:oxidoreductase activity"/>
    <property type="evidence" value="ECO:0007669"/>
    <property type="project" value="UniProtKB-KW"/>
</dbReference>
<dbReference type="NCBIfam" id="TIGR02485">
    <property type="entry name" value="CobZ_N-term"/>
    <property type="match status" value="1"/>
</dbReference>
<dbReference type="Gene3D" id="3.90.700.10">
    <property type="entry name" value="Succinate dehydrogenase/fumarate reductase flavoprotein, catalytic domain"/>
    <property type="match status" value="1"/>
</dbReference>
<dbReference type="InterPro" id="IPR003953">
    <property type="entry name" value="FAD-dep_OxRdtase_2_FAD-bd"/>
</dbReference>
<dbReference type="AlphaFoldDB" id="H8Z041"/>
<reference evidence="7" key="1">
    <citation type="submission" date="2011-06" db="EMBL/GenBank/DDBJ databases">
        <authorList>
            <consortium name="US DOE Joint Genome Institute (JGI-PGF)"/>
            <person name="Lucas S."/>
            <person name="Han J."/>
            <person name="Lapidus A."/>
            <person name="Cheng J.-F."/>
            <person name="Goodwin L."/>
            <person name="Pitluck S."/>
            <person name="Peters L."/>
            <person name="Land M.L."/>
            <person name="Hauser L."/>
            <person name="Vogl K."/>
            <person name="Liu Z."/>
            <person name="Overmann J."/>
            <person name="Frigaard N.-U."/>
            <person name="Bryant D.A."/>
            <person name="Woyke T.J."/>
        </authorList>
    </citation>
    <scope>NUCLEOTIDE SEQUENCE [LARGE SCALE GENOMIC DNA]</scope>
    <source>
        <strain evidence="7">970</strain>
    </source>
</reference>
<evidence type="ECO:0000313" key="6">
    <source>
        <dbReference type="EMBL" id="EIC21214.1"/>
    </source>
</evidence>
<dbReference type="eggNOG" id="COG1053">
    <property type="taxonomic scope" value="Bacteria"/>
</dbReference>
<evidence type="ECO:0000256" key="3">
    <source>
        <dbReference type="ARBA" id="ARBA00022827"/>
    </source>
</evidence>
<protein>
    <submittedName>
        <fullName evidence="6">Precorrin 3B synthase CobZ</fullName>
    </submittedName>
</protein>
<dbReference type="InterPro" id="IPR012831">
    <property type="entry name" value="CobZ"/>
</dbReference>
<feature type="domain" description="FAD-dependent oxidoreductase 2 FAD-binding" evidence="5">
    <location>
        <begin position="6"/>
        <end position="431"/>
    </location>
</feature>
<dbReference type="Gene3D" id="3.50.50.60">
    <property type="entry name" value="FAD/NAD(P)-binding domain"/>
    <property type="match status" value="1"/>
</dbReference>
<dbReference type="NCBIfam" id="NF006130">
    <property type="entry name" value="PRK08274.1"/>
    <property type="match status" value="1"/>
</dbReference>
<dbReference type="Proteomes" id="UP000002964">
    <property type="component" value="Unassembled WGS sequence"/>
</dbReference>
<comment type="cofactor">
    <cofactor evidence="1">
        <name>FAD</name>
        <dbReference type="ChEBI" id="CHEBI:57692"/>
    </cofactor>
</comment>
<evidence type="ECO:0000256" key="1">
    <source>
        <dbReference type="ARBA" id="ARBA00001974"/>
    </source>
</evidence>
<accession>H8Z041</accession>
<dbReference type="InterPro" id="IPR027477">
    <property type="entry name" value="Succ_DH/fumarate_Rdtase_cat_sf"/>
</dbReference>
<dbReference type="SUPFAM" id="SSF56425">
    <property type="entry name" value="Succinate dehydrogenase/fumarate reductase flavoprotein, catalytic domain"/>
    <property type="match status" value="1"/>
</dbReference>
<name>H8Z041_9GAMM</name>
<evidence type="ECO:0000313" key="7">
    <source>
        <dbReference type="Proteomes" id="UP000002964"/>
    </source>
</evidence>
<dbReference type="SUPFAM" id="SSF51905">
    <property type="entry name" value="FAD/NAD(P)-binding domain"/>
    <property type="match status" value="1"/>
</dbReference>
<dbReference type="InterPro" id="IPR036188">
    <property type="entry name" value="FAD/NAD-bd_sf"/>
</dbReference>
<organism evidence="6 7">
    <name type="scientific">Thiorhodovibrio frisius</name>
    <dbReference type="NCBI Taxonomy" id="631362"/>
    <lineage>
        <taxon>Bacteria</taxon>
        <taxon>Pseudomonadati</taxon>
        <taxon>Pseudomonadota</taxon>
        <taxon>Gammaproteobacteria</taxon>
        <taxon>Chromatiales</taxon>
        <taxon>Chromatiaceae</taxon>
        <taxon>Thiorhodovibrio</taxon>
    </lineage>
</organism>
<reference evidence="6 7" key="2">
    <citation type="submission" date="2011-11" db="EMBL/GenBank/DDBJ databases">
        <authorList>
            <consortium name="US DOE Joint Genome Institute"/>
            <person name="Lucas S."/>
            <person name="Han J."/>
            <person name="Lapidus A."/>
            <person name="Cheng J.-F."/>
            <person name="Goodwin L."/>
            <person name="Pitluck S."/>
            <person name="Peters L."/>
            <person name="Ovchinnikova G."/>
            <person name="Zhang X."/>
            <person name="Detter J.C."/>
            <person name="Han C."/>
            <person name="Tapia R."/>
            <person name="Land M."/>
            <person name="Hauser L."/>
            <person name="Kyrpides N."/>
            <person name="Ivanova N."/>
            <person name="Pagani I."/>
            <person name="Vogl K."/>
            <person name="Liu Z."/>
            <person name="Overmann J."/>
            <person name="Frigaard N.-U."/>
            <person name="Bryant D."/>
            <person name="Woyke T."/>
        </authorList>
    </citation>
    <scope>NUCLEOTIDE SEQUENCE [LARGE SCALE GENOMIC DNA]</scope>
    <source>
        <strain evidence="6 7">970</strain>
    </source>
</reference>
<dbReference type="PANTHER" id="PTHR43400:SF7">
    <property type="entry name" value="FAD-DEPENDENT OXIDOREDUCTASE 2 FAD BINDING DOMAIN-CONTAINING PROTEIN"/>
    <property type="match status" value="1"/>
</dbReference>
<dbReference type="STRING" id="631362.Thi970DRAFT_01403"/>
<dbReference type="HOGENOM" id="CLU_011398_4_6_6"/>
<keyword evidence="7" id="KW-1185">Reference proteome</keyword>
<gene>
    <name evidence="6" type="ORF">Thi970DRAFT_01403</name>
</gene>
<dbReference type="EMBL" id="JH603169">
    <property type="protein sequence ID" value="EIC21214.1"/>
    <property type="molecule type" value="Genomic_DNA"/>
</dbReference>
<keyword evidence="2" id="KW-0285">Flavoprotein</keyword>
<evidence type="ECO:0000256" key="2">
    <source>
        <dbReference type="ARBA" id="ARBA00022630"/>
    </source>
</evidence>
<sequence>MKSPQVLVIGGGIAGLCAAISARRAGARVLLIESAPRWRRGGNSRHGRNFRFFHDQPSALVAGSYPADEFAADLTRATDGNGDAALACVLINRSRAAPRWLLEAGVALQARARGQLPFSRKTAFLLGGGQAMVNALYARAERLGVDIRYECAASKPRLQGNRLTGIDLRSPCQPGVPGEMAGETPGETLAPGAVVLACGGAQGNADWLRQHCGERAEGFINRGTPEARGELLIDLLAKGAQAVGDPRRLYLVAVDARSPVDDGGIVTRIRGMPLGLVVDGDGRRRHDEGADQGSTRYALWGQRLADYPGQIGYLLLDAEGLKAAPAALYPPLSAPDLPRLARLLGMDADALETTWLTYNAAMRAFPASHSPPLDPPRTQPARPLATSPFAAYPMRPGLTFTYHGLAVDTQARVRLASGEPIINLFAAGTLMAPNLCPQGYLSGLMLTIGLVFGCLAGEEAARHVRN</sequence>
<proteinExistence type="predicted"/>
<evidence type="ECO:0000256" key="4">
    <source>
        <dbReference type="ARBA" id="ARBA00023002"/>
    </source>
</evidence>
<dbReference type="InterPro" id="IPR050315">
    <property type="entry name" value="FAD-oxidoreductase_2"/>
</dbReference>
<evidence type="ECO:0000259" key="5">
    <source>
        <dbReference type="Pfam" id="PF00890"/>
    </source>
</evidence>
<keyword evidence="4" id="KW-0560">Oxidoreductase</keyword>
<keyword evidence="3" id="KW-0274">FAD</keyword>